<dbReference type="InterPro" id="IPR018723">
    <property type="entry name" value="DUF2254_membrane"/>
</dbReference>
<feature type="transmembrane region" description="Helical" evidence="1">
    <location>
        <begin position="112"/>
        <end position="132"/>
    </location>
</feature>
<gene>
    <name evidence="2" type="ORF">ACFSYS_13805</name>
</gene>
<proteinExistence type="predicted"/>
<feature type="transmembrane region" description="Helical" evidence="1">
    <location>
        <begin position="144"/>
        <end position="164"/>
    </location>
</feature>
<dbReference type="Proteomes" id="UP001597438">
    <property type="component" value="Unassembled WGS sequence"/>
</dbReference>
<evidence type="ECO:0000313" key="3">
    <source>
        <dbReference type="Proteomes" id="UP001597438"/>
    </source>
</evidence>
<dbReference type="Pfam" id="PF10011">
    <property type="entry name" value="DUF2254"/>
    <property type="match status" value="1"/>
</dbReference>
<feature type="transmembrane region" description="Helical" evidence="1">
    <location>
        <begin position="20"/>
        <end position="40"/>
    </location>
</feature>
<evidence type="ECO:0000256" key="1">
    <source>
        <dbReference type="SAM" id="Phobius"/>
    </source>
</evidence>
<keyword evidence="1" id="KW-0472">Membrane</keyword>
<accession>A0ABW5X7F3</accession>
<dbReference type="EMBL" id="JBHUOJ010000032">
    <property type="protein sequence ID" value="MFD2834362.1"/>
    <property type="molecule type" value="Genomic_DNA"/>
</dbReference>
<keyword evidence="1" id="KW-1133">Transmembrane helix</keyword>
<dbReference type="RefSeq" id="WP_251739010.1">
    <property type="nucleotide sequence ID" value="NZ_JBHUOJ010000032.1"/>
</dbReference>
<name>A0ABW5X7F3_9FLAO</name>
<organism evidence="2 3">
    <name type="scientific">Christiangramia antarctica</name>
    <dbReference type="NCBI Taxonomy" id="2058158"/>
    <lineage>
        <taxon>Bacteria</taxon>
        <taxon>Pseudomonadati</taxon>
        <taxon>Bacteroidota</taxon>
        <taxon>Flavobacteriia</taxon>
        <taxon>Flavobacteriales</taxon>
        <taxon>Flavobacteriaceae</taxon>
        <taxon>Christiangramia</taxon>
    </lineage>
</organism>
<sequence>MKELYNRTRSFFNVVESKIAFYPTVFALLGFHFAILMLYLENLGISKYLIEHFPILVVDNGDTAMTILSSLISGLISMVVFSFSMVMLLLSQASSNYSPRLLPGLISDKRHQIILGIYLFTIIYCIFVLFSIQPTGDKYQIPGFSVLLGILETVVSIGAFIYFIHNISQSIQISNILQNIYATAKRRLNDLIEHEEDDLQEFPDTSDWSEYYSEKSGYLQNISFTNLVDICQKHDILIHILPVKGIFVLHGIPLFKTNREIDKKIENKIHPNFNFAREELVADNYALAFKQITEIIVKAMSPGINDPGTAINGIDYLSELLALRMKKKDTSKIIREGKIFVKLNTVDFDIMLYNIMASIRTYCKHDVILVQKLLLMFYYLQKQEHKNESYEDSINAEAQNLLVDAEKAINNKVDVNHIKKLAKRLNLPQPKTEA</sequence>
<keyword evidence="1" id="KW-0812">Transmembrane</keyword>
<reference evidence="3" key="1">
    <citation type="journal article" date="2019" name="Int. J. Syst. Evol. Microbiol.">
        <title>The Global Catalogue of Microorganisms (GCM) 10K type strain sequencing project: providing services to taxonomists for standard genome sequencing and annotation.</title>
        <authorList>
            <consortium name="The Broad Institute Genomics Platform"/>
            <consortium name="The Broad Institute Genome Sequencing Center for Infectious Disease"/>
            <person name="Wu L."/>
            <person name="Ma J."/>
        </authorList>
    </citation>
    <scope>NUCLEOTIDE SEQUENCE [LARGE SCALE GENOMIC DNA]</scope>
    <source>
        <strain evidence="3">KCTC 52925</strain>
    </source>
</reference>
<evidence type="ECO:0000313" key="2">
    <source>
        <dbReference type="EMBL" id="MFD2834362.1"/>
    </source>
</evidence>
<protein>
    <submittedName>
        <fullName evidence="2">DUF2254 domain-containing protein</fullName>
    </submittedName>
</protein>
<comment type="caution">
    <text evidence="2">The sequence shown here is derived from an EMBL/GenBank/DDBJ whole genome shotgun (WGS) entry which is preliminary data.</text>
</comment>
<keyword evidence="3" id="KW-1185">Reference proteome</keyword>
<feature type="transmembrane region" description="Helical" evidence="1">
    <location>
        <begin position="67"/>
        <end position="91"/>
    </location>
</feature>